<evidence type="ECO:0000313" key="11">
    <source>
        <dbReference type="EMBL" id="GGB99064.1"/>
    </source>
</evidence>
<keyword evidence="4 7" id="KW-0574">Periplasm</keyword>
<dbReference type="PIRSF" id="PIRSF001488">
    <property type="entry name" value="Tdi_protein"/>
    <property type="match status" value="1"/>
</dbReference>
<feature type="domain" description="Thioredoxin" evidence="10">
    <location>
        <begin position="11"/>
        <end position="167"/>
    </location>
</feature>
<dbReference type="GO" id="GO:0042597">
    <property type="term" value="C:periplasmic space"/>
    <property type="evidence" value="ECO:0007669"/>
    <property type="project" value="UniProtKB-SubCell"/>
</dbReference>
<evidence type="ECO:0000256" key="2">
    <source>
        <dbReference type="ARBA" id="ARBA00005791"/>
    </source>
</evidence>
<keyword evidence="12" id="KW-1185">Reference proteome</keyword>
<dbReference type="EMBL" id="BMCG01000001">
    <property type="protein sequence ID" value="GGB99064.1"/>
    <property type="molecule type" value="Genomic_DNA"/>
</dbReference>
<dbReference type="PANTHER" id="PTHR35891">
    <property type="entry name" value="THIOL:DISULFIDE INTERCHANGE PROTEIN DSBA"/>
    <property type="match status" value="1"/>
</dbReference>
<dbReference type="Pfam" id="PF01323">
    <property type="entry name" value="DSBA"/>
    <property type="match status" value="1"/>
</dbReference>
<dbReference type="SUPFAM" id="SSF52833">
    <property type="entry name" value="Thioredoxin-like"/>
    <property type="match status" value="1"/>
</dbReference>
<evidence type="ECO:0000256" key="4">
    <source>
        <dbReference type="ARBA" id="ARBA00022764"/>
    </source>
</evidence>
<feature type="chain" id="PRO_5035296003" description="Thiol:disulfide interchange protein" evidence="9">
    <location>
        <begin position="23"/>
        <end position="220"/>
    </location>
</feature>
<keyword evidence="6" id="KW-0676">Redox-active center</keyword>
<dbReference type="Proteomes" id="UP000620266">
    <property type="component" value="Unassembled WGS sequence"/>
</dbReference>
<reference evidence="11" key="2">
    <citation type="submission" date="2020-09" db="EMBL/GenBank/DDBJ databases">
        <authorList>
            <person name="Sun Q."/>
            <person name="Sedlacek I."/>
        </authorList>
    </citation>
    <scope>NUCLEOTIDE SEQUENCE</scope>
    <source>
        <strain evidence="11">CCM 7086</strain>
    </source>
</reference>
<dbReference type="InterPro" id="IPR050824">
    <property type="entry name" value="Thiol_disulfide_DsbA"/>
</dbReference>
<dbReference type="Gene3D" id="3.40.30.10">
    <property type="entry name" value="Glutaredoxin"/>
    <property type="match status" value="1"/>
</dbReference>
<dbReference type="CDD" id="cd03019">
    <property type="entry name" value="DsbA_DsbA"/>
    <property type="match status" value="1"/>
</dbReference>
<feature type="disulfide bond" description="Redox-active" evidence="8">
    <location>
        <begin position="58"/>
        <end position="61"/>
    </location>
</feature>
<accession>A0A8J2XYK4</accession>
<evidence type="ECO:0000256" key="5">
    <source>
        <dbReference type="ARBA" id="ARBA00023157"/>
    </source>
</evidence>
<protein>
    <recommendedName>
        <fullName evidence="7">Thiol:disulfide interchange protein</fullName>
    </recommendedName>
</protein>
<proteinExistence type="inferred from homology"/>
<dbReference type="GO" id="GO:0016491">
    <property type="term" value="F:oxidoreductase activity"/>
    <property type="evidence" value="ECO:0007669"/>
    <property type="project" value="InterPro"/>
</dbReference>
<evidence type="ECO:0000256" key="9">
    <source>
        <dbReference type="SAM" id="SignalP"/>
    </source>
</evidence>
<reference evidence="11" key="1">
    <citation type="journal article" date="2014" name="Int. J. Syst. Evol. Microbiol.">
        <title>Complete genome sequence of Corynebacterium casei LMG S-19264T (=DSM 44701T), isolated from a smear-ripened cheese.</title>
        <authorList>
            <consortium name="US DOE Joint Genome Institute (JGI-PGF)"/>
            <person name="Walter F."/>
            <person name="Albersmeier A."/>
            <person name="Kalinowski J."/>
            <person name="Ruckert C."/>
        </authorList>
    </citation>
    <scope>NUCLEOTIDE SEQUENCE</scope>
    <source>
        <strain evidence="11">CCM 7086</strain>
    </source>
</reference>
<dbReference type="PANTHER" id="PTHR35891:SF3">
    <property type="entry name" value="THIOL:DISULFIDE INTERCHANGE PROTEIN DSBL"/>
    <property type="match status" value="1"/>
</dbReference>
<evidence type="ECO:0000256" key="1">
    <source>
        <dbReference type="ARBA" id="ARBA00004418"/>
    </source>
</evidence>
<feature type="signal peptide" evidence="9">
    <location>
        <begin position="1"/>
        <end position="22"/>
    </location>
</feature>
<comment type="subcellular location">
    <subcellularLocation>
        <location evidence="1 7">Periplasm</location>
    </subcellularLocation>
</comment>
<dbReference type="InterPro" id="IPR013766">
    <property type="entry name" value="Thioredoxin_domain"/>
</dbReference>
<dbReference type="InterPro" id="IPR023205">
    <property type="entry name" value="DsbA/DsbL"/>
</dbReference>
<dbReference type="PROSITE" id="PS51352">
    <property type="entry name" value="THIOREDOXIN_2"/>
    <property type="match status" value="1"/>
</dbReference>
<gene>
    <name evidence="11" type="primary">dsbA</name>
    <name evidence="11" type="ORF">GCM10007205_05450</name>
</gene>
<dbReference type="InterPro" id="IPR036249">
    <property type="entry name" value="Thioredoxin-like_sf"/>
</dbReference>
<keyword evidence="3 9" id="KW-0732">Signal</keyword>
<organism evidence="11 12">
    <name type="scientific">Oxalicibacterium flavum</name>
    <dbReference type="NCBI Taxonomy" id="179467"/>
    <lineage>
        <taxon>Bacteria</taxon>
        <taxon>Pseudomonadati</taxon>
        <taxon>Pseudomonadota</taxon>
        <taxon>Betaproteobacteria</taxon>
        <taxon>Burkholderiales</taxon>
        <taxon>Oxalobacteraceae</taxon>
        <taxon>Oxalicibacterium</taxon>
    </lineage>
</organism>
<evidence type="ECO:0000256" key="7">
    <source>
        <dbReference type="PIRNR" id="PIRNR001488"/>
    </source>
</evidence>
<dbReference type="InterPro" id="IPR001853">
    <property type="entry name" value="DSBA-like_thioredoxin_dom"/>
</dbReference>
<evidence type="ECO:0000256" key="3">
    <source>
        <dbReference type="ARBA" id="ARBA00022729"/>
    </source>
</evidence>
<name>A0A8J2XYK4_9BURK</name>
<comment type="similarity">
    <text evidence="2">Belongs to the thioredoxin family. DsbA subfamily.</text>
</comment>
<comment type="caution">
    <text evidence="11">The sequence shown here is derived from an EMBL/GenBank/DDBJ whole genome shotgun (WGS) entry which is preliminary data.</text>
</comment>
<dbReference type="AlphaFoldDB" id="A0A8J2XYK4"/>
<dbReference type="RefSeq" id="WP_188394618.1">
    <property type="nucleotide sequence ID" value="NZ_BMCG01000001.1"/>
</dbReference>
<evidence type="ECO:0000313" key="12">
    <source>
        <dbReference type="Proteomes" id="UP000620266"/>
    </source>
</evidence>
<sequence length="220" mass="24525">MRFIKHLLAAASLGLFAFAAGASPSSPVNGVDYRVLEKAQQTEGGKKTEVIEFFWYSCPHCNLLEPSLEAWVKKQGDRINFKRVPIAFRDSFVPQQKLYYTLEAMGKLDALHAKVFRAIHIERQPLDTDAQINAWAVKQGVDGKQFANVYNSFGVQTKVQRATQLQNAYQVDGVPMIAIDGRFITSPSIVGKGLGRGTPENVLHESTLRVMDWLLTQSAK</sequence>
<evidence type="ECO:0000256" key="6">
    <source>
        <dbReference type="ARBA" id="ARBA00023284"/>
    </source>
</evidence>
<evidence type="ECO:0000259" key="10">
    <source>
        <dbReference type="PROSITE" id="PS51352"/>
    </source>
</evidence>
<evidence type="ECO:0000256" key="8">
    <source>
        <dbReference type="PIRSR" id="PIRSR001488-1"/>
    </source>
</evidence>
<keyword evidence="5 7" id="KW-1015">Disulfide bond</keyword>